<evidence type="ECO:0000313" key="2">
    <source>
        <dbReference type="EMBL" id="MQL77597.1"/>
    </source>
</evidence>
<dbReference type="EMBL" id="NMUH01000357">
    <property type="protein sequence ID" value="MQL77597.1"/>
    <property type="molecule type" value="Genomic_DNA"/>
</dbReference>
<sequence>MSGAVAEKMGQSIRSRNLKKSGFSVVDGMWSKTSVAEGEAIIGDIPEDQEAVAEPADQAGGPDEEVMAAGHTEVQSELVADVEVQAGTQQDVVMEDAPARGEQLSVEVPAPIQGEQAGIEKPENEAIPEKAAPTQEIPAPAKVDVSEGPSTTVNLEEPVTQQDYAGCIVKVQWDVSGQTSYSSATRATSSRASRAICSRVRASRAICSRVRAIRAISREVTRTSGSLRVFRTLPSSQRESGQRERASVEGRPVETGCKDP</sequence>
<organism evidence="2 3">
    <name type="scientific">Colocasia esculenta</name>
    <name type="common">Wild taro</name>
    <name type="synonym">Arum esculentum</name>
    <dbReference type="NCBI Taxonomy" id="4460"/>
    <lineage>
        <taxon>Eukaryota</taxon>
        <taxon>Viridiplantae</taxon>
        <taxon>Streptophyta</taxon>
        <taxon>Embryophyta</taxon>
        <taxon>Tracheophyta</taxon>
        <taxon>Spermatophyta</taxon>
        <taxon>Magnoliopsida</taxon>
        <taxon>Liliopsida</taxon>
        <taxon>Araceae</taxon>
        <taxon>Aroideae</taxon>
        <taxon>Colocasieae</taxon>
        <taxon>Colocasia</taxon>
    </lineage>
</organism>
<accession>A0A843U6H5</accession>
<dbReference type="AlphaFoldDB" id="A0A843U6H5"/>
<name>A0A843U6H5_COLES</name>
<gene>
    <name evidence="2" type="ORF">Taro_010007</name>
</gene>
<feature type="region of interest" description="Disordered" evidence="1">
    <location>
        <begin position="46"/>
        <end position="65"/>
    </location>
</feature>
<evidence type="ECO:0000256" key="1">
    <source>
        <dbReference type="SAM" id="MobiDB-lite"/>
    </source>
</evidence>
<proteinExistence type="predicted"/>
<comment type="caution">
    <text evidence="2">The sequence shown here is derived from an EMBL/GenBank/DDBJ whole genome shotgun (WGS) entry which is preliminary data.</text>
</comment>
<feature type="compositionally biased region" description="Basic and acidic residues" evidence="1">
    <location>
        <begin position="240"/>
        <end position="260"/>
    </location>
</feature>
<feature type="region of interest" description="Disordered" evidence="1">
    <location>
        <begin position="231"/>
        <end position="260"/>
    </location>
</feature>
<protein>
    <submittedName>
        <fullName evidence="2">Uncharacterized protein</fullName>
    </submittedName>
</protein>
<dbReference type="Proteomes" id="UP000652761">
    <property type="component" value="Unassembled WGS sequence"/>
</dbReference>
<evidence type="ECO:0000313" key="3">
    <source>
        <dbReference type="Proteomes" id="UP000652761"/>
    </source>
</evidence>
<reference evidence="2" key="1">
    <citation type="submission" date="2017-07" db="EMBL/GenBank/DDBJ databases">
        <title>Taro Niue Genome Assembly and Annotation.</title>
        <authorList>
            <person name="Atibalentja N."/>
            <person name="Keating K."/>
            <person name="Fields C.J."/>
        </authorList>
    </citation>
    <scope>NUCLEOTIDE SEQUENCE</scope>
    <source>
        <strain evidence="2">Niue_2</strain>
        <tissue evidence="2">Leaf</tissue>
    </source>
</reference>
<keyword evidence="3" id="KW-1185">Reference proteome</keyword>